<reference evidence="3" key="2">
    <citation type="submission" date="2021-04" db="EMBL/GenBank/DDBJ databases">
        <authorList>
            <person name="Gilroy R."/>
        </authorList>
    </citation>
    <scope>NUCLEOTIDE SEQUENCE</scope>
    <source>
        <strain evidence="3">CHK188-4685</strain>
    </source>
</reference>
<evidence type="ECO:0000259" key="2">
    <source>
        <dbReference type="Pfam" id="PF08486"/>
    </source>
</evidence>
<organism evidence="3 4">
    <name type="scientific">Candidatus Enterocloster faecavium</name>
    <dbReference type="NCBI Taxonomy" id="2838560"/>
    <lineage>
        <taxon>Bacteria</taxon>
        <taxon>Bacillati</taxon>
        <taxon>Bacillota</taxon>
        <taxon>Clostridia</taxon>
        <taxon>Lachnospirales</taxon>
        <taxon>Lachnospiraceae</taxon>
        <taxon>Enterocloster</taxon>
    </lineage>
</organism>
<dbReference type="InterPro" id="IPR013486">
    <property type="entry name" value="SpoIID/LytB"/>
</dbReference>
<dbReference type="InterPro" id="IPR051922">
    <property type="entry name" value="Bact_Sporulation_Assoc"/>
</dbReference>
<name>A0A9D2L858_9FIRM</name>
<gene>
    <name evidence="3" type="ORF">H9716_07585</name>
</gene>
<accession>A0A9D2L858</accession>
<feature type="transmembrane region" description="Helical" evidence="1">
    <location>
        <begin position="7"/>
        <end position="26"/>
    </location>
</feature>
<sequence length="761" mass="84195">MKNRMIVWMAGVIAVVVSLMVVIVVLEPEGEGITRAQAFKAAALLTASKEQCQSREEESEGSHFSLKEQGNWFVKYMDYLYDEGYLTEEQTPPTLAAAQGQLTYGEAAQIAGKADRKLRSRVGATRNNQDKPYPQEQWWQLYMEMAKILDPDGQIQDITAVLYGTPSNLEGAASWTAYTTQGDFGFEGLALDACLDCQIRFLARDGEMIAMLELVSRNVVYENVWIAQGEGNRFQAYLGSRSREFVLDDGQGTGEELKNNLADLRLEDGKLSKITLKKERIHGKVLAVTDTYIELEGYGRLELAPNFQVYRLYGGFALLEPSDILVGYDLQEFAAADGKLCAALVEREFDASTIRVLLMDTGFKSCFHPQADLKIRGGAVLEYEDADGNLKQEELGADSSLTITPEDERLTYSGLMIRPAEKEAISILSIERAQGTPVYDGSLEIRREEEGLVLVNDLYLEDYLTKVVPSEMPPSYEMEALKAQAVCARTYAYRQIQGNAYSQYGAHVDDSTNYQVYNNTDTNSRTDEAVAETYGQMLFWEGNAIEAFYFSTSCGHTTDGSVWGSAGAALPYLQAVELRERRGTLDLTDNEVFDEYIRNKNIPSYDSSFPMYRWTTQISADLLSSKVEGVGQVQNMTVTQRGPGGIAQEIQIQGSQGTSQIRTQSQIRSVLGDASLVIHRGDGTDLEGSATLPSAFISIHTQKAEDGSIVFQIYGGGFGHGAGMSQNGAQGMAKEGKDYQEILDFFYRGADLMDRLSEADS</sequence>
<dbReference type="NCBIfam" id="TIGR02669">
    <property type="entry name" value="SpoIID_LytB"/>
    <property type="match status" value="1"/>
</dbReference>
<dbReference type="EMBL" id="DWYS01000091">
    <property type="protein sequence ID" value="HJB07713.1"/>
    <property type="molecule type" value="Genomic_DNA"/>
</dbReference>
<evidence type="ECO:0000313" key="4">
    <source>
        <dbReference type="Proteomes" id="UP000886804"/>
    </source>
</evidence>
<dbReference type="AlphaFoldDB" id="A0A9D2L858"/>
<evidence type="ECO:0000256" key="1">
    <source>
        <dbReference type="SAM" id="Phobius"/>
    </source>
</evidence>
<dbReference type="GO" id="GO:0030435">
    <property type="term" value="P:sporulation resulting in formation of a cellular spore"/>
    <property type="evidence" value="ECO:0007669"/>
    <property type="project" value="InterPro"/>
</dbReference>
<dbReference type="PANTHER" id="PTHR30032">
    <property type="entry name" value="N-ACETYLMURAMOYL-L-ALANINE AMIDASE-RELATED"/>
    <property type="match status" value="1"/>
</dbReference>
<dbReference type="Pfam" id="PF08486">
    <property type="entry name" value="SpoIID"/>
    <property type="match status" value="1"/>
</dbReference>
<reference evidence="3" key="1">
    <citation type="journal article" date="2021" name="PeerJ">
        <title>Extensive microbial diversity within the chicken gut microbiome revealed by metagenomics and culture.</title>
        <authorList>
            <person name="Gilroy R."/>
            <person name="Ravi A."/>
            <person name="Getino M."/>
            <person name="Pursley I."/>
            <person name="Horton D.L."/>
            <person name="Alikhan N.F."/>
            <person name="Baker D."/>
            <person name="Gharbi K."/>
            <person name="Hall N."/>
            <person name="Watson M."/>
            <person name="Adriaenssens E.M."/>
            <person name="Foster-Nyarko E."/>
            <person name="Jarju S."/>
            <person name="Secka A."/>
            <person name="Antonio M."/>
            <person name="Oren A."/>
            <person name="Chaudhuri R.R."/>
            <person name="La Ragione R."/>
            <person name="Hildebrand F."/>
            <person name="Pallen M.J."/>
        </authorList>
    </citation>
    <scope>NUCLEOTIDE SEQUENCE</scope>
    <source>
        <strain evidence="3">CHK188-4685</strain>
    </source>
</reference>
<dbReference type="InterPro" id="IPR013693">
    <property type="entry name" value="SpoIID/LytB_N"/>
</dbReference>
<keyword evidence="1" id="KW-0812">Transmembrane</keyword>
<comment type="caution">
    <text evidence="3">The sequence shown here is derived from an EMBL/GenBank/DDBJ whole genome shotgun (WGS) entry which is preliminary data.</text>
</comment>
<proteinExistence type="predicted"/>
<keyword evidence="1" id="KW-1133">Transmembrane helix</keyword>
<dbReference type="PANTHER" id="PTHR30032:SF4">
    <property type="entry name" value="AMIDASE ENHANCER"/>
    <property type="match status" value="1"/>
</dbReference>
<protein>
    <submittedName>
        <fullName evidence="3">SpoIID/LytB domain-containing protein</fullName>
    </submittedName>
</protein>
<dbReference type="GO" id="GO:0030288">
    <property type="term" value="C:outer membrane-bounded periplasmic space"/>
    <property type="evidence" value="ECO:0007669"/>
    <property type="project" value="TreeGrafter"/>
</dbReference>
<feature type="domain" description="Sporulation stage II protein D amidase enhancer LytB N-terminal" evidence="2">
    <location>
        <begin position="449"/>
        <end position="539"/>
    </location>
</feature>
<keyword evidence="1" id="KW-0472">Membrane</keyword>
<dbReference type="Proteomes" id="UP000886804">
    <property type="component" value="Unassembled WGS sequence"/>
</dbReference>
<evidence type="ECO:0000313" key="3">
    <source>
        <dbReference type="EMBL" id="HJB07713.1"/>
    </source>
</evidence>